<organism evidence="1 2">
    <name type="scientific">Mycobacterium kubicae</name>
    <dbReference type="NCBI Taxonomy" id="120959"/>
    <lineage>
        <taxon>Bacteria</taxon>
        <taxon>Bacillati</taxon>
        <taxon>Actinomycetota</taxon>
        <taxon>Actinomycetes</taxon>
        <taxon>Mycobacteriales</taxon>
        <taxon>Mycobacteriaceae</taxon>
        <taxon>Mycobacterium</taxon>
        <taxon>Mycobacterium simiae complex</taxon>
    </lineage>
</organism>
<sequence length="103" mass="10646">MPGVGGRDCQGRGQMRFTGARRAEQHDVAGFGQPAAGFQAGDLGAVDAGLGGEVEVGDRLDRWESGIPDALTGTGFSTGIGLHCQDGAEVVLQRPVRFTALFS</sequence>
<dbReference type="Proteomes" id="UP000465306">
    <property type="component" value="Unassembled WGS sequence"/>
</dbReference>
<comment type="caution">
    <text evidence="1">The sequence shown here is derived from an EMBL/GenBank/DDBJ whole genome shotgun (WGS) entry which is preliminary data.</text>
</comment>
<dbReference type="EMBL" id="BLKU01000001">
    <property type="protein sequence ID" value="GFG62554.1"/>
    <property type="molecule type" value="Genomic_DNA"/>
</dbReference>
<accession>A0ABQ1BH49</accession>
<protein>
    <submittedName>
        <fullName evidence="1">Uncharacterized protein</fullName>
    </submittedName>
</protein>
<proteinExistence type="predicted"/>
<name>A0ABQ1BH49_9MYCO</name>
<evidence type="ECO:0000313" key="1">
    <source>
        <dbReference type="EMBL" id="GFG62554.1"/>
    </source>
</evidence>
<keyword evidence="2" id="KW-1185">Reference proteome</keyword>
<reference evidence="1 2" key="1">
    <citation type="journal article" date="2019" name="Emerg. Microbes Infect.">
        <title>Comprehensive subspecies identification of 175 nontuberculous mycobacteria species based on 7547 genomic profiles.</title>
        <authorList>
            <person name="Matsumoto Y."/>
            <person name="Kinjo T."/>
            <person name="Motooka D."/>
            <person name="Nabeya D."/>
            <person name="Jung N."/>
            <person name="Uechi K."/>
            <person name="Horii T."/>
            <person name="Iida T."/>
            <person name="Fujita J."/>
            <person name="Nakamura S."/>
        </authorList>
    </citation>
    <scope>NUCLEOTIDE SEQUENCE [LARGE SCALE GENOMIC DNA]</scope>
    <source>
        <strain evidence="1 2">JCM 13573</strain>
    </source>
</reference>
<evidence type="ECO:0000313" key="2">
    <source>
        <dbReference type="Proteomes" id="UP000465306"/>
    </source>
</evidence>
<gene>
    <name evidence="1" type="ORF">MKUB_00440</name>
</gene>